<dbReference type="PROSITE" id="PS51819">
    <property type="entry name" value="VOC"/>
    <property type="match status" value="1"/>
</dbReference>
<dbReference type="InterPro" id="IPR037523">
    <property type="entry name" value="VOC_core"/>
</dbReference>
<name>A0ABW0NHI1_9BURK</name>
<accession>A0ABW0NHI1</accession>
<dbReference type="Proteomes" id="UP001596037">
    <property type="component" value="Unassembled WGS sequence"/>
</dbReference>
<protein>
    <submittedName>
        <fullName evidence="2">VOC family protein</fullName>
    </submittedName>
</protein>
<gene>
    <name evidence="2" type="ORF">ACFPOE_13760</name>
</gene>
<dbReference type="Gene3D" id="3.10.180.10">
    <property type="entry name" value="2,3-Dihydroxybiphenyl 1,2-Dioxygenase, domain 1"/>
    <property type="match status" value="1"/>
</dbReference>
<dbReference type="EMBL" id="JBHSMF010000009">
    <property type="protein sequence ID" value="MFC5498608.1"/>
    <property type="molecule type" value="Genomic_DNA"/>
</dbReference>
<sequence>MAGPIQPREIDHLVLRVVDLDAMKAFYCEVLGCTVERVQEAIGLLQLRAGRSIVDLVPVEGKLGREGGAAPGREGRNMDHFCLRVEPFDEAAIRAHLHAHGVQAGPIEPRFGAEGQGPSIYLSDPEGNVVELKGPPSAAIDRGI</sequence>
<reference evidence="3" key="1">
    <citation type="journal article" date="2019" name="Int. J. Syst. Evol. Microbiol.">
        <title>The Global Catalogue of Microorganisms (GCM) 10K type strain sequencing project: providing services to taxonomists for standard genome sequencing and annotation.</title>
        <authorList>
            <consortium name="The Broad Institute Genomics Platform"/>
            <consortium name="The Broad Institute Genome Sequencing Center for Infectious Disease"/>
            <person name="Wu L."/>
            <person name="Ma J."/>
        </authorList>
    </citation>
    <scope>NUCLEOTIDE SEQUENCE [LARGE SCALE GENOMIC DNA]</scope>
    <source>
        <strain evidence="3">CCUG 57401</strain>
    </source>
</reference>
<evidence type="ECO:0000313" key="2">
    <source>
        <dbReference type="EMBL" id="MFC5498608.1"/>
    </source>
</evidence>
<feature type="domain" description="VOC" evidence="1">
    <location>
        <begin position="9"/>
        <end position="135"/>
    </location>
</feature>
<dbReference type="InterPro" id="IPR029068">
    <property type="entry name" value="Glyas_Bleomycin-R_OHBP_Dase"/>
</dbReference>
<dbReference type="RefSeq" id="WP_376850697.1">
    <property type="nucleotide sequence ID" value="NZ_JBHSMF010000009.1"/>
</dbReference>
<evidence type="ECO:0000313" key="3">
    <source>
        <dbReference type="Proteomes" id="UP001596037"/>
    </source>
</evidence>
<comment type="caution">
    <text evidence="2">The sequence shown here is derived from an EMBL/GenBank/DDBJ whole genome shotgun (WGS) entry which is preliminary data.</text>
</comment>
<dbReference type="InterPro" id="IPR050383">
    <property type="entry name" value="GlyoxalaseI/FosfomycinResist"/>
</dbReference>
<dbReference type="PANTHER" id="PTHR21366">
    <property type="entry name" value="GLYOXALASE FAMILY PROTEIN"/>
    <property type="match status" value="1"/>
</dbReference>
<dbReference type="Pfam" id="PF00903">
    <property type="entry name" value="Glyoxalase"/>
    <property type="match status" value="1"/>
</dbReference>
<evidence type="ECO:0000259" key="1">
    <source>
        <dbReference type="PROSITE" id="PS51819"/>
    </source>
</evidence>
<organism evidence="2 3">
    <name type="scientific">Caenimonas terrae</name>
    <dbReference type="NCBI Taxonomy" id="696074"/>
    <lineage>
        <taxon>Bacteria</taxon>
        <taxon>Pseudomonadati</taxon>
        <taxon>Pseudomonadota</taxon>
        <taxon>Betaproteobacteria</taxon>
        <taxon>Burkholderiales</taxon>
        <taxon>Comamonadaceae</taxon>
        <taxon>Caenimonas</taxon>
    </lineage>
</organism>
<dbReference type="PANTHER" id="PTHR21366:SF14">
    <property type="entry name" value="GLYOXALASE DOMAIN-CONTAINING PROTEIN 5"/>
    <property type="match status" value="1"/>
</dbReference>
<keyword evidence="3" id="KW-1185">Reference proteome</keyword>
<dbReference type="InterPro" id="IPR004360">
    <property type="entry name" value="Glyas_Fos-R_dOase_dom"/>
</dbReference>
<dbReference type="SUPFAM" id="SSF54593">
    <property type="entry name" value="Glyoxalase/Bleomycin resistance protein/Dihydroxybiphenyl dioxygenase"/>
    <property type="match status" value="1"/>
</dbReference>
<proteinExistence type="predicted"/>